<dbReference type="Gene3D" id="3.10.450.50">
    <property type="match status" value="1"/>
</dbReference>
<sequence length="135" mass="15054">MTDQAQLQRAIQAAEDQLAQALASRNVATLLTRYTDDIHLMPHGAPTLVGKAAVGAYFEEVFRLGICGAQFETVSVEGAGDEAREIGRYTLYAGPSQDERVVAQQGRYLVIWRKVEGEWLLHWDMFNAEQVETQV</sequence>
<dbReference type="InterPro" id="IPR027843">
    <property type="entry name" value="DUF4440"/>
</dbReference>
<reference evidence="2 3" key="1">
    <citation type="submission" date="2022-11" db="EMBL/GenBank/DDBJ databases">
        <title>Biodiversity and phylogenetic relationships of bacteria.</title>
        <authorList>
            <person name="Machado R.A.R."/>
            <person name="Bhat A."/>
            <person name="Loulou A."/>
            <person name="Kallel S."/>
        </authorList>
    </citation>
    <scope>NUCLEOTIDE SEQUENCE [LARGE SCALE GENOMIC DNA]</scope>
    <source>
        <strain evidence="2 3">DSM 13975</strain>
    </source>
</reference>
<evidence type="ECO:0000313" key="3">
    <source>
        <dbReference type="Proteomes" id="UP001209916"/>
    </source>
</evidence>
<dbReference type="EMBL" id="JAPKNA010000001">
    <property type="protein sequence ID" value="MCX5462967.1"/>
    <property type="molecule type" value="Genomic_DNA"/>
</dbReference>
<gene>
    <name evidence="2" type="ORF">OSH09_02140</name>
</gene>
<dbReference type="Pfam" id="PF14534">
    <property type="entry name" value="DUF4440"/>
    <property type="match status" value="1"/>
</dbReference>
<organism evidence="2 3">
    <name type="scientific">Alcaligenes parafaecalis</name>
    <dbReference type="NCBI Taxonomy" id="171260"/>
    <lineage>
        <taxon>Bacteria</taxon>
        <taxon>Pseudomonadati</taxon>
        <taxon>Pseudomonadota</taxon>
        <taxon>Betaproteobacteria</taxon>
        <taxon>Burkholderiales</taxon>
        <taxon>Alcaligenaceae</taxon>
        <taxon>Alcaligenes</taxon>
    </lineage>
</organism>
<proteinExistence type="predicted"/>
<comment type="caution">
    <text evidence="2">The sequence shown here is derived from an EMBL/GenBank/DDBJ whole genome shotgun (WGS) entry which is preliminary data.</text>
</comment>
<feature type="domain" description="DUF4440" evidence="1">
    <location>
        <begin position="11"/>
        <end position="121"/>
    </location>
</feature>
<evidence type="ECO:0000313" key="2">
    <source>
        <dbReference type="EMBL" id="MCX5462967.1"/>
    </source>
</evidence>
<keyword evidence="3" id="KW-1185">Reference proteome</keyword>
<accession>A0ABT3VHI6</accession>
<name>A0ABT3VHI6_9BURK</name>
<evidence type="ECO:0000259" key="1">
    <source>
        <dbReference type="Pfam" id="PF14534"/>
    </source>
</evidence>
<protein>
    <submittedName>
        <fullName evidence="2">Nuclear transport factor 2 family protein</fullName>
    </submittedName>
</protein>
<dbReference type="InterPro" id="IPR032710">
    <property type="entry name" value="NTF2-like_dom_sf"/>
</dbReference>
<dbReference type="SUPFAM" id="SSF54427">
    <property type="entry name" value="NTF2-like"/>
    <property type="match status" value="1"/>
</dbReference>
<dbReference type="RefSeq" id="WP_266119998.1">
    <property type="nucleotide sequence ID" value="NZ_JAPKNA010000001.1"/>
</dbReference>
<dbReference type="Proteomes" id="UP001209916">
    <property type="component" value="Unassembled WGS sequence"/>
</dbReference>